<dbReference type="PANTHER" id="PTHR11721">
    <property type="entry name" value="60S RIBOSOMAL PROTEIN L27A"/>
    <property type="match status" value="1"/>
</dbReference>
<evidence type="ECO:0000256" key="3">
    <source>
        <dbReference type="ARBA" id="ARBA00023274"/>
    </source>
</evidence>
<sequence>MALSLFVGSLLSRSQQFRFRSPACVTVAIYPLLAVARRHARQVAAILCAQNVWMPMLSLMQGIFKVLGKGELPDQPVVVKAKFFSKLAEKKIKAVGGACILVA</sequence>
<dbReference type="GO" id="GO:0003735">
    <property type="term" value="F:structural constituent of ribosome"/>
    <property type="evidence" value="ECO:0007669"/>
    <property type="project" value="InterPro"/>
</dbReference>
<dbReference type="Pfam" id="PF00828">
    <property type="entry name" value="Ribosomal_L27A"/>
    <property type="match status" value="1"/>
</dbReference>
<evidence type="ECO:0000256" key="1">
    <source>
        <dbReference type="ARBA" id="ARBA00007320"/>
    </source>
</evidence>
<proteinExistence type="inferred from homology"/>
<dbReference type="GO" id="GO:0022625">
    <property type="term" value="C:cytosolic large ribosomal subunit"/>
    <property type="evidence" value="ECO:0007669"/>
    <property type="project" value="TreeGrafter"/>
</dbReference>
<dbReference type="AlphaFoldDB" id="A0A7S4EVA0"/>
<dbReference type="GO" id="GO:0006412">
    <property type="term" value="P:translation"/>
    <property type="evidence" value="ECO:0007669"/>
    <property type="project" value="InterPro"/>
</dbReference>
<evidence type="ECO:0000259" key="5">
    <source>
        <dbReference type="Pfam" id="PF00828"/>
    </source>
</evidence>
<dbReference type="Gene3D" id="3.100.10.10">
    <property type="match status" value="1"/>
</dbReference>
<feature type="domain" description="Large ribosomal subunit protein uL15/eL18" evidence="5">
    <location>
        <begin position="60"/>
        <end position="99"/>
    </location>
</feature>
<dbReference type="SUPFAM" id="SSF52080">
    <property type="entry name" value="Ribosomal proteins L15p and L18e"/>
    <property type="match status" value="1"/>
</dbReference>
<dbReference type="InterPro" id="IPR036227">
    <property type="entry name" value="Ribosomal_uL15/eL18_sf"/>
</dbReference>
<evidence type="ECO:0000256" key="4">
    <source>
        <dbReference type="RuleBase" id="RU003888"/>
    </source>
</evidence>
<protein>
    <recommendedName>
        <fullName evidence="5">Large ribosomal subunit protein uL15/eL18 domain-containing protein</fullName>
    </recommendedName>
</protein>
<comment type="similarity">
    <text evidence="1 4">Belongs to the universal ribosomal protein uL15 family.</text>
</comment>
<accession>A0A7S4EVA0</accession>
<evidence type="ECO:0000313" key="6">
    <source>
        <dbReference type="EMBL" id="CAE0754662.1"/>
    </source>
</evidence>
<organism evidence="6">
    <name type="scientific">Chrysotila carterae</name>
    <name type="common">Marine alga</name>
    <name type="synonym">Syracosphaera carterae</name>
    <dbReference type="NCBI Taxonomy" id="13221"/>
    <lineage>
        <taxon>Eukaryota</taxon>
        <taxon>Haptista</taxon>
        <taxon>Haptophyta</taxon>
        <taxon>Prymnesiophyceae</taxon>
        <taxon>Isochrysidales</taxon>
        <taxon>Isochrysidaceae</taxon>
        <taxon>Chrysotila</taxon>
    </lineage>
</organism>
<dbReference type="EMBL" id="HBIZ01012115">
    <property type="protein sequence ID" value="CAE0754662.1"/>
    <property type="molecule type" value="Transcribed_RNA"/>
</dbReference>
<keyword evidence="3 4" id="KW-0687">Ribonucleoprotein</keyword>
<dbReference type="PROSITE" id="PS00475">
    <property type="entry name" value="RIBOSOMAL_L15"/>
    <property type="match status" value="1"/>
</dbReference>
<evidence type="ECO:0000256" key="2">
    <source>
        <dbReference type="ARBA" id="ARBA00022980"/>
    </source>
</evidence>
<dbReference type="PANTHER" id="PTHR11721:SF3">
    <property type="entry name" value="LARGE RIBOSOMAL SUBUNIT PROTEIN UL15"/>
    <property type="match status" value="1"/>
</dbReference>
<dbReference type="InterPro" id="IPR021131">
    <property type="entry name" value="Ribosomal_uL15/eL18"/>
</dbReference>
<dbReference type="InterPro" id="IPR001196">
    <property type="entry name" value="Ribosomal_uL15_CS"/>
</dbReference>
<gene>
    <name evidence="6" type="ORF">PCAR00345_LOCUS7249</name>
</gene>
<keyword evidence="2 4" id="KW-0689">Ribosomal protein</keyword>
<name>A0A7S4EVA0_CHRCT</name>
<reference evidence="6" key="1">
    <citation type="submission" date="2021-01" db="EMBL/GenBank/DDBJ databases">
        <authorList>
            <person name="Corre E."/>
            <person name="Pelletier E."/>
            <person name="Niang G."/>
            <person name="Scheremetjew M."/>
            <person name="Finn R."/>
            <person name="Kale V."/>
            <person name="Holt S."/>
            <person name="Cochrane G."/>
            <person name="Meng A."/>
            <person name="Brown T."/>
            <person name="Cohen L."/>
        </authorList>
    </citation>
    <scope>NUCLEOTIDE SEQUENCE</scope>
    <source>
        <strain evidence="6">CCMP645</strain>
    </source>
</reference>